<accession>A0A5B7HRP1</accession>
<sequence>MRRRTRACLPGARKRLGQSGQSHVWPIYSRQEGRGEGERVREREGKREGEGVASSGSLETLEGRKALFTINKTYIEVKISQKSRGLFASPK</sequence>
<dbReference type="Proteomes" id="UP000324222">
    <property type="component" value="Unassembled WGS sequence"/>
</dbReference>
<dbReference type="EMBL" id="VSRR010040396">
    <property type="protein sequence ID" value="MPC75110.1"/>
    <property type="molecule type" value="Genomic_DNA"/>
</dbReference>
<comment type="caution">
    <text evidence="2">The sequence shown here is derived from an EMBL/GenBank/DDBJ whole genome shotgun (WGS) entry which is preliminary data.</text>
</comment>
<feature type="region of interest" description="Disordered" evidence="1">
    <location>
        <begin position="1"/>
        <end position="56"/>
    </location>
</feature>
<feature type="compositionally biased region" description="Basic residues" evidence="1">
    <location>
        <begin position="1"/>
        <end position="16"/>
    </location>
</feature>
<evidence type="ECO:0000313" key="3">
    <source>
        <dbReference type="Proteomes" id="UP000324222"/>
    </source>
</evidence>
<gene>
    <name evidence="2" type="ORF">E2C01_069495</name>
</gene>
<proteinExistence type="predicted"/>
<name>A0A5B7HRP1_PORTR</name>
<dbReference type="AlphaFoldDB" id="A0A5B7HRP1"/>
<evidence type="ECO:0000256" key="1">
    <source>
        <dbReference type="SAM" id="MobiDB-lite"/>
    </source>
</evidence>
<reference evidence="2 3" key="1">
    <citation type="submission" date="2019-05" db="EMBL/GenBank/DDBJ databases">
        <title>Another draft genome of Portunus trituberculatus and its Hox gene families provides insights of decapod evolution.</title>
        <authorList>
            <person name="Jeong J.-H."/>
            <person name="Song I."/>
            <person name="Kim S."/>
            <person name="Choi T."/>
            <person name="Kim D."/>
            <person name="Ryu S."/>
            <person name="Kim W."/>
        </authorList>
    </citation>
    <scope>NUCLEOTIDE SEQUENCE [LARGE SCALE GENOMIC DNA]</scope>
    <source>
        <tissue evidence="2">Muscle</tissue>
    </source>
</reference>
<keyword evidence="3" id="KW-1185">Reference proteome</keyword>
<protein>
    <submittedName>
        <fullName evidence="2">Uncharacterized protein</fullName>
    </submittedName>
</protein>
<feature type="compositionally biased region" description="Basic and acidic residues" evidence="1">
    <location>
        <begin position="31"/>
        <end position="50"/>
    </location>
</feature>
<evidence type="ECO:0000313" key="2">
    <source>
        <dbReference type="EMBL" id="MPC75110.1"/>
    </source>
</evidence>
<organism evidence="2 3">
    <name type="scientific">Portunus trituberculatus</name>
    <name type="common">Swimming crab</name>
    <name type="synonym">Neptunus trituberculatus</name>
    <dbReference type="NCBI Taxonomy" id="210409"/>
    <lineage>
        <taxon>Eukaryota</taxon>
        <taxon>Metazoa</taxon>
        <taxon>Ecdysozoa</taxon>
        <taxon>Arthropoda</taxon>
        <taxon>Crustacea</taxon>
        <taxon>Multicrustacea</taxon>
        <taxon>Malacostraca</taxon>
        <taxon>Eumalacostraca</taxon>
        <taxon>Eucarida</taxon>
        <taxon>Decapoda</taxon>
        <taxon>Pleocyemata</taxon>
        <taxon>Brachyura</taxon>
        <taxon>Eubrachyura</taxon>
        <taxon>Portunoidea</taxon>
        <taxon>Portunidae</taxon>
        <taxon>Portuninae</taxon>
        <taxon>Portunus</taxon>
    </lineage>
</organism>